<dbReference type="Proteomes" id="UP000450676">
    <property type="component" value="Unassembled WGS sequence"/>
</dbReference>
<reference evidence="1 2" key="1">
    <citation type="submission" date="2019-12" db="EMBL/GenBank/DDBJ databases">
        <title>Novel species isolated from a subtropical stream in China.</title>
        <authorList>
            <person name="Lu H."/>
        </authorList>
    </citation>
    <scope>NUCLEOTIDE SEQUENCE [LARGE SCALE GENOMIC DNA]</scope>
    <source>
        <strain evidence="1 2">FT127W</strain>
    </source>
</reference>
<keyword evidence="2" id="KW-1185">Reference proteome</keyword>
<dbReference type="PANTHER" id="PTHR35936:SF35">
    <property type="entry name" value="L-CYSTINE-BINDING PROTEIN TCYJ"/>
    <property type="match status" value="1"/>
</dbReference>
<dbReference type="SUPFAM" id="SSF53850">
    <property type="entry name" value="Periplasmic binding protein-like II"/>
    <property type="match status" value="1"/>
</dbReference>
<dbReference type="AlphaFoldDB" id="A0A7X4KPD7"/>
<organism evidence="1 2">
    <name type="scientific">Pseudoduganella aquatica</name>
    <dbReference type="NCBI Taxonomy" id="2660641"/>
    <lineage>
        <taxon>Bacteria</taxon>
        <taxon>Pseudomonadati</taxon>
        <taxon>Pseudomonadota</taxon>
        <taxon>Betaproteobacteria</taxon>
        <taxon>Burkholderiales</taxon>
        <taxon>Oxalobacteraceae</taxon>
        <taxon>Telluria group</taxon>
        <taxon>Pseudoduganella</taxon>
    </lineage>
</organism>
<name>A0A7X4KPD7_9BURK</name>
<dbReference type="PANTHER" id="PTHR35936">
    <property type="entry name" value="MEMBRANE-BOUND LYTIC MUREIN TRANSGLYCOSYLASE F"/>
    <property type="match status" value="1"/>
</dbReference>
<accession>A0A7X4KPD7</accession>
<dbReference type="EMBL" id="WWCU01000027">
    <property type="protein sequence ID" value="MYN09805.1"/>
    <property type="molecule type" value="Genomic_DNA"/>
</dbReference>
<sequence length="246" mass="27748">MPARMAVADPAGRPPPQTVTLLLGDTLDLAGRQQPLKPWRRKLFSYLEQELNISFEIKAYPWPRAERHARDGDGLIFALPKSADRLRELRYSDAASSNTLWLVTRSDATFPFRSMADLRGKTVGAVRGYSYSDEFEIARNNKLFKVDEDIASRATRLQRLLLKRVDALLLYQPSGESPADIEAALAQFIQPYLKELALPPGVRLAVLPKPVQVENGMHFAIARSRDDGLIDRINTALARQRRLAQR</sequence>
<gene>
    <name evidence="1" type="ORF">GTP77_21005</name>
</gene>
<proteinExistence type="predicted"/>
<evidence type="ECO:0000313" key="1">
    <source>
        <dbReference type="EMBL" id="MYN09805.1"/>
    </source>
</evidence>
<evidence type="ECO:0000313" key="2">
    <source>
        <dbReference type="Proteomes" id="UP000450676"/>
    </source>
</evidence>
<protein>
    <submittedName>
        <fullName evidence="1">Transporter substrate-binding domain-containing protein</fullName>
    </submittedName>
</protein>
<dbReference type="RefSeq" id="WP_161074102.1">
    <property type="nucleotide sequence ID" value="NZ_CP086370.1"/>
</dbReference>
<comment type="caution">
    <text evidence="1">The sequence shown here is derived from an EMBL/GenBank/DDBJ whole genome shotgun (WGS) entry which is preliminary data.</text>
</comment>
<dbReference type="Gene3D" id="3.40.190.10">
    <property type="entry name" value="Periplasmic binding protein-like II"/>
    <property type="match status" value="2"/>
</dbReference>